<keyword evidence="1" id="KW-0175">Coiled coil</keyword>
<evidence type="ECO:0008006" key="6">
    <source>
        <dbReference type="Google" id="ProtNLM"/>
    </source>
</evidence>
<feature type="domain" description="PX" evidence="3">
    <location>
        <begin position="1"/>
        <end position="122"/>
    </location>
</feature>
<dbReference type="PROSITE" id="PS50195">
    <property type="entry name" value="PX"/>
    <property type="match status" value="1"/>
</dbReference>
<dbReference type="CDD" id="cd15858">
    <property type="entry name" value="SNARE_VAM7"/>
    <property type="match status" value="1"/>
</dbReference>
<evidence type="ECO:0000313" key="4">
    <source>
        <dbReference type="EMBL" id="ODV59026.1"/>
    </source>
</evidence>
<dbReference type="SUPFAM" id="SSF64268">
    <property type="entry name" value="PX domain"/>
    <property type="match status" value="1"/>
</dbReference>
<evidence type="ECO:0000259" key="3">
    <source>
        <dbReference type="PROSITE" id="PS50195"/>
    </source>
</evidence>
<dbReference type="GeneID" id="30967500"/>
<evidence type="ECO:0000256" key="1">
    <source>
        <dbReference type="SAM" id="Coils"/>
    </source>
</evidence>
<dbReference type="STRING" id="1344418.A0A1D2VBM5"/>
<protein>
    <recommendedName>
        <fullName evidence="6">Phox-like protein</fullName>
    </recommendedName>
</protein>
<dbReference type="InParanoid" id="A0A1D2VBM5"/>
<dbReference type="GO" id="GO:0035091">
    <property type="term" value="F:phosphatidylinositol binding"/>
    <property type="evidence" value="ECO:0007669"/>
    <property type="project" value="InterPro"/>
</dbReference>
<sequence length="447" mass="51524">MDIQLSIPTTSTVNSSYTVYHIQVSIPLKNYEIIKRYSDFVKLFGDMESYFNNTIKFPIPLPQNNFNLNSLFVKKINNVELINSRRSYLQDVLIKVLNDEDLINWKNSKPFRDFLKIPSNFLDSNNYKFNKFNSNNLNSLNISSSLNSSSTSLSLNSTTTPKSVYNTFSLANSNKFKDSPIIDINLWLETIRDCKNYLQDARLNCFNNQSLEISRKNLILVNSKFNALTNGLNYHSNNKLLGDGEIRRRIDLLNSIKREHSDIQKLLSSIHNNNLDNNISVNSNNNLTNTDNNLPNNNNYILQNNTDLDFSNNDTINYTISSNKFNSSASSLPLDNNNPNHFNNPNNDKLNLFNKKRVFGKPLEETNETRNLNSLQLLNNQKQILKDQEKEIKSLNQIIVNQKNISLTINNELNFQNQLLDDLNRNVDKASNKLRYASRKTKNLNSN</sequence>
<dbReference type="InterPro" id="IPR000727">
    <property type="entry name" value="T_SNARE_dom"/>
</dbReference>
<dbReference type="Gene3D" id="1.20.5.110">
    <property type="match status" value="1"/>
</dbReference>
<dbReference type="SUPFAM" id="SSF58038">
    <property type="entry name" value="SNARE fusion complex"/>
    <property type="match status" value="1"/>
</dbReference>
<dbReference type="FunCoup" id="A0A1D2VBM5">
    <property type="interactions" value="137"/>
</dbReference>
<gene>
    <name evidence="4" type="ORF">ASCRUDRAFT_77436</name>
</gene>
<dbReference type="PROSITE" id="PS50192">
    <property type="entry name" value="T_SNARE"/>
    <property type="match status" value="1"/>
</dbReference>
<organism evidence="4 5">
    <name type="scientific">Ascoidea rubescens DSM 1968</name>
    <dbReference type="NCBI Taxonomy" id="1344418"/>
    <lineage>
        <taxon>Eukaryota</taxon>
        <taxon>Fungi</taxon>
        <taxon>Dikarya</taxon>
        <taxon>Ascomycota</taxon>
        <taxon>Saccharomycotina</taxon>
        <taxon>Saccharomycetes</taxon>
        <taxon>Ascoideaceae</taxon>
        <taxon>Ascoidea</taxon>
    </lineage>
</organism>
<dbReference type="RefSeq" id="XP_020045333.1">
    <property type="nucleotide sequence ID" value="XM_020193864.1"/>
</dbReference>
<dbReference type="OrthoDB" id="428895at2759"/>
<proteinExistence type="predicted"/>
<name>A0A1D2VBM5_9ASCO</name>
<dbReference type="InterPro" id="IPR036871">
    <property type="entry name" value="PX_dom_sf"/>
</dbReference>
<feature type="coiled-coil region" evidence="1">
    <location>
        <begin position="375"/>
        <end position="440"/>
    </location>
</feature>
<evidence type="ECO:0000313" key="5">
    <source>
        <dbReference type="Proteomes" id="UP000095038"/>
    </source>
</evidence>
<dbReference type="Pfam" id="PF00787">
    <property type="entry name" value="PX"/>
    <property type="match status" value="1"/>
</dbReference>
<dbReference type="EMBL" id="KV454488">
    <property type="protein sequence ID" value="ODV59026.1"/>
    <property type="molecule type" value="Genomic_DNA"/>
</dbReference>
<dbReference type="Gene3D" id="3.30.1520.10">
    <property type="entry name" value="Phox-like domain"/>
    <property type="match status" value="1"/>
</dbReference>
<feature type="domain" description="T-SNARE coiled-coil homology" evidence="2">
    <location>
        <begin position="382"/>
        <end position="444"/>
    </location>
</feature>
<dbReference type="AlphaFoldDB" id="A0A1D2VBM5"/>
<accession>A0A1D2VBM5</accession>
<dbReference type="SMART" id="SM00312">
    <property type="entry name" value="PX"/>
    <property type="match status" value="1"/>
</dbReference>
<dbReference type="InterPro" id="IPR001683">
    <property type="entry name" value="PX_dom"/>
</dbReference>
<reference evidence="5" key="1">
    <citation type="submission" date="2016-05" db="EMBL/GenBank/DDBJ databases">
        <title>Comparative genomics of biotechnologically important yeasts.</title>
        <authorList>
            <consortium name="DOE Joint Genome Institute"/>
            <person name="Riley R."/>
            <person name="Haridas S."/>
            <person name="Wolfe K.H."/>
            <person name="Lopes M.R."/>
            <person name="Hittinger C.T."/>
            <person name="Goker M."/>
            <person name="Salamov A."/>
            <person name="Wisecaver J."/>
            <person name="Long T.M."/>
            <person name="Aerts A.L."/>
            <person name="Barry K."/>
            <person name="Choi C."/>
            <person name="Clum A."/>
            <person name="Coughlan A.Y."/>
            <person name="Deshpande S."/>
            <person name="Douglass A.P."/>
            <person name="Hanson S.J."/>
            <person name="Klenk H.-P."/>
            <person name="Labutti K."/>
            <person name="Lapidus A."/>
            <person name="Lindquist E."/>
            <person name="Lipzen A."/>
            <person name="Meier-Kolthoff J.P."/>
            <person name="Ohm R.A."/>
            <person name="Otillar R.P."/>
            <person name="Pangilinan J."/>
            <person name="Peng Y."/>
            <person name="Rokas A."/>
            <person name="Rosa C.A."/>
            <person name="Scheuner C."/>
            <person name="Sibirny A.A."/>
            <person name="Slot J.C."/>
            <person name="Stielow J.B."/>
            <person name="Sun H."/>
            <person name="Kurtzman C.P."/>
            <person name="Blackwell M."/>
            <person name="Grigoriev I.V."/>
            <person name="Jeffries T.W."/>
        </authorList>
    </citation>
    <scope>NUCLEOTIDE SEQUENCE [LARGE SCALE GENOMIC DNA]</scope>
    <source>
        <strain evidence="5">DSM 1968</strain>
    </source>
</reference>
<dbReference type="SMART" id="SM00397">
    <property type="entry name" value="t_SNARE"/>
    <property type="match status" value="1"/>
</dbReference>
<keyword evidence="5" id="KW-1185">Reference proteome</keyword>
<evidence type="ECO:0000259" key="2">
    <source>
        <dbReference type="PROSITE" id="PS50192"/>
    </source>
</evidence>
<dbReference type="Proteomes" id="UP000095038">
    <property type="component" value="Unassembled WGS sequence"/>
</dbReference>